<name>A0A2I3LMG1_PAPAN</name>
<evidence type="ECO:0000313" key="9">
    <source>
        <dbReference type="Ensembl" id="ENSPANP00000024615.2"/>
    </source>
</evidence>
<keyword evidence="3 5" id="KW-0371">Homeobox</keyword>
<dbReference type="SMART" id="SM00389">
    <property type="entry name" value="HOX"/>
    <property type="match status" value="1"/>
</dbReference>
<dbReference type="PANTHER" id="PTHR24340:SF20">
    <property type="entry name" value="HOMEOBOX PROTEIN NKX-6.3"/>
    <property type="match status" value="1"/>
</dbReference>
<dbReference type="PANTHER" id="PTHR24340">
    <property type="entry name" value="HOMEOBOX PROTEIN NKX"/>
    <property type="match status" value="1"/>
</dbReference>
<dbReference type="GO" id="GO:0061102">
    <property type="term" value="P:stomach neuroendocrine cell differentiation"/>
    <property type="evidence" value="ECO:0007669"/>
    <property type="project" value="Ensembl"/>
</dbReference>
<dbReference type="GO" id="GO:0061106">
    <property type="term" value="P:negative regulation of stomach neuroendocrine cell differentiation"/>
    <property type="evidence" value="ECO:0007669"/>
    <property type="project" value="Ensembl"/>
</dbReference>
<evidence type="ECO:0000256" key="4">
    <source>
        <dbReference type="ARBA" id="ARBA00023242"/>
    </source>
</evidence>
<dbReference type="InterPro" id="IPR001356">
    <property type="entry name" value="HD"/>
</dbReference>
<dbReference type="PROSITE" id="PS00027">
    <property type="entry name" value="HOMEOBOX_1"/>
    <property type="match status" value="1"/>
</dbReference>
<reference evidence="9" key="2">
    <citation type="submission" date="2025-08" db="UniProtKB">
        <authorList>
            <consortium name="Ensembl"/>
        </authorList>
    </citation>
    <scope>IDENTIFICATION</scope>
</reference>
<dbReference type="PROSITE" id="PS50071">
    <property type="entry name" value="HOMEOBOX_2"/>
    <property type="match status" value="1"/>
</dbReference>
<dbReference type="GO" id="GO:0001228">
    <property type="term" value="F:DNA-binding transcription activator activity, RNA polymerase II-specific"/>
    <property type="evidence" value="ECO:0007669"/>
    <property type="project" value="Ensembl"/>
</dbReference>
<protein>
    <submittedName>
        <fullName evidence="9">NK6 homeobox 3</fullName>
    </submittedName>
</protein>
<feature type="region of interest" description="Disordered" evidence="7">
    <location>
        <begin position="1"/>
        <end position="27"/>
    </location>
</feature>
<dbReference type="Pfam" id="PF00046">
    <property type="entry name" value="Homeodomain"/>
    <property type="match status" value="1"/>
</dbReference>
<reference evidence="9" key="3">
    <citation type="submission" date="2025-09" db="UniProtKB">
        <authorList>
            <consortium name="Ensembl"/>
        </authorList>
    </citation>
    <scope>IDENTIFICATION</scope>
</reference>
<dbReference type="InterPro" id="IPR050394">
    <property type="entry name" value="Homeobox_NK-like"/>
</dbReference>
<evidence type="ECO:0000256" key="7">
    <source>
        <dbReference type="SAM" id="MobiDB-lite"/>
    </source>
</evidence>
<reference evidence="9 10" key="1">
    <citation type="submission" date="2012-03" db="EMBL/GenBank/DDBJ databases">
        <title>Whole Genome Assembly of Papio anubis.</title>
        <authorList>
            <person name="Liu Y.L."/>
            <person name="Abraham K.A."/>
            <person name="Akbar H.A."/>
            <person name="Ali S.A."/>
            <person name="Anosike U.A."/>
            <person name="Aqrawi P.A."/>
            <person name="Arias F.A."/>
            <person name="Attaway T.A."/>
            <person name="Awwad R.A."/>
            <person name="Babu C.B."/>
            <person name="Bandaranaike D.B."/>
            <person name="Battles P.B."/>
            <person name="Bell A.B."/>
            <person name="Beltran B.B."/>
            <person name="Berhane-Mersha D.B."/>
            <person name="Bess C.B."/>
            <person name="Bickham C.B."/>
            <person name="Bolden T.B."/>
            <person name="Carter K.C."/>
            <person name="Chau D.C."/>
            <person name="Chavez A.C."/>
            <person name="Clerc-Blankenburg K.C."/>
            <person name="Coyle M.C."/>
            <person name="Dao M.D."/>
            <person name="Davila M.L.D."/>
            <person name="Davy-Carroll L.D."/>
            <person name="Denson S.D."/>
            <person name="Dinh H.D."/>
            <person name="Fernandez S.F."/>
            <person name="Fernando P.F."/>
            <person name="Forbes L.F."/>
            <person name="Francis C.F."/>
            <person name="Francisco L.F."/>
            <person name="Fu Q.F."/>
            <person name="Garcia-Iii R.G."/>
            <person name="Garrett T.G."/>
            <person name="Gross S.G."/>
            <person name="Gubbala S.G."/>
            <person name="Hirani K.H."/>
            <person name="Hogues M.H."/>
            <person name="Hollins B.H."/>
            <person name="Jackson L.J."/>
            <person name="Javaid M.J."/>
            <person name="Jhangiani S.J."/>
            <person name="Johnson A.J."/>
            <person name="Johnson B.J."/>
            <person name="Jones J.J."/>
            <person name="Joshi V.J."/>
            <person name="Kalu J.K."/>
            <person name="Khan N.K."/>
            <person name="Korchina V.K."/>
            <person name="Kovar C.K."/>
            <person name="Lago L.L."/>
            <person name="Lara F.L."/>
            <person name="Le T.-K.L."/>
            <person name="Lee S.L."/>
            <person name="Legall-Iii F.L."/>
            <person name="Lemon S.L."/>
            <person name="Liu J.L."/>
            <person name="Liu Y.-S.L."/>
            <person name="Liyanage D.L."/>
            <person name="Lopez J.L."/>
            <person name="Lorensuhewa L.L."/>
            <person name="Mata R.M."/>
            <person name="Mathew T.M."/>
            <person name="Mercado C.M."/>
            <person name="Mercado I.M."/>
            <person name="Morales K.M."/>
            <person name="Morgan M.M."/>
            <person name="Munidasa M.M."/>
            <person name="Ngo D.N."/>
            <person name="Nguyen L.N."/>
            <person name="Nguyen T.N."/>
            <person name="Nguyen N.N."/>
            <person name="Obregon M.O."/>
            <person name="Okwuonu G.O."/>
            <person name="Ongeri F.O."/>
            <person name="Onwere C.O."/>
            <person name="Osifeso I.O."/>
            <person name="Parra A.P."/>
            <person name="Patil S.P."/>
            <person name="Perez A.P."/>
            <person name="Perez Y.P."/>
            <person name="Pham C.P."/>
            <person name="Pu L.-L.P."/>
            <person name="Puazo M.P."/>
            <person name="Quiroz J.Q."/>
            <person name="Rouhana J.R."/>
            <person name="Ruiz M.R."/>
            <person name="Ruiz S.-J.R."/>
            <person name="Saada N.S."/>
            <person name="Santibanez J.S."/>
            <person name="Scheel M.S."/>
            <person name="Schneider B.S."/>
            <person name="Simmons D.S."/>
            <person name="Sisson I.S."/>
            <person name="Tang L.-Y.T."/>
            <person name="Thornton R.T."/>
            <person name="Tisius J.T."/>
            <person name="Toledanes G.T."/>
            <person name="Trejos Z.T."/>
            <person name="Usmani K.U."/>
            <person name="Varghese R.V."/>
            <person name="Vattathil S.V."/>
            <person name="Vee V.V."/>
            <person name="Walker D.W."/>
            <person name="Weissenberger G.W."/>
            <person name="White C.W."/>
            <person name="Williams A.W."/>
            <person name="Woodworth J.W."/>
            <person name="Wright R.W."/>
            <person name="Zhu Y.Z."/>
            <person name="Han Y.H."/>
            <person name="Newsham I.N."/>
            <person name="Nazareth L.N."/>
            <person name="Worley K.W."/>
            <person name="Muzny D.M."/>
            <person name="Rogers J.R."/>
            <person name="Gibbs R.G."/>
        </authorList>
    </citation>
    <scope>NUCLEOTIDE SEQUENCE [LARGE SCALE GENOMIC DNA]</scope>
</reference>
<dbReference type="Gene3D" id="1.10.10.60">
    <property type="entry name" value="Homeodomain-like"/>
    <property type="match status" value="1"/>
</dbReference>
<dbReference type="InterPro" id="IPR017970">
    <property type="entry name" value="Homeobox_CS"/>
</dbReference>
<keyword evidence="10" id="KW-1185">Reference proteome</keyword>
<dbReference type="AlphaFoldDB" id="A0A2I3LMG1"/>
<evidence type="ECO:0000256" key="1">
    <source>
        <dbReference type="ARBA" id="ARBA00004123"/>
    </source>
</evidence>
<dbReference type="InterPro" id="IPR000047">
    <property type="entry name" value="HTH_motif"/>
</dbReference>
<dbReference type="GO" id="GO:0005634">
    <property type="term" value="C:nucleus"/>
    <property type="evidence" value="ECO:0007669"/>
    <property type="project" value="UniProtKB-SubCell"/>
</dbReference>
<dbReference type="GO" id="GO:0001709">
    <property type="term" value="P:cell fate determination"/>
    <property type="evidence" value="ECO:0007669"/>
    <property type="project" value="Ensembl"/>
</dbReference>
<evidence type="ECO:0000256" key="2">
    <source>
        <dbReference type="ARBA" id="ARBA00023125"/>
    </source>
</evidence>
<evidence type="ECO:0000256" key="5">
    <source>
        <dbReference type="PROSITE-ProRule" id="PRU00108"/>
    </source>
</evidence>
<dbReference type="GO" id="GO:0002067">
    <property type="term" value="P:glandular epithelial cell differentiation"/>
    <property type="evidence" value="ECO:0007669"/>
    <property type="project" value="Ensembl"/>
</dbReference>
<proteinExistence type="predicted"/>
<feature type="domain" description="Homeobox" evidence="8">
    <location>
        <begin position="182"/>
        <end position="242"/>
    </location>
</feature>
<dbReference type="InterPro" id="IPR020479">
    <property type="entry name" value="HD_metazoa"/>
</dbReference>
<evidence type="ECO:0000313" key="10">
    <source>
        <dbReference type="Proteomes" id="UP000028761"/>
    </source>
</evidence>
<dbReference type="GeneTree" id="ENSGT00940000160545"/>
<dbReference type="OMA" id="YNCADYN"/>
<feature type="compositionally biased region" description="Basic and acidic residues" evidence="7">
    <location>
        <begin position="18"/>
        <end position="27"/>
    </location>
</feature>
<evidence type="ECO:0000256" key="3">
    <source>
        <dbReference type="ARBA" id="ARBA00023155"/>
    </source>
</evidence>
<dbReference type="GO" id="GO:0000978">
    <property type="term" value="F:RNA polymerase II cis-regulatory region sequence-specific DNA binding"/>
    <property type="evidence" value="ECO:0007669"/>
    <property type="project" value="Ensembl"/>
</dbReference>
<dbReference type="FunFam" id="1.10.10.60:FF:000067">
    <property type="entry name" value="NK6 homeobox 1"/>
    <property type="match status" value="1"/>
</dbReference>
<dbReference type="Ensembl" id="ENSPANT00000032602.2">
    <property type="protein sequence ID" value="ENSPANP00000024615.2"/>
    <property type="gene ID" value="ENSPANG00000014739.3"/>
</dbReference>
<evidence type="ECO:0000256" key="6">
    <source>
        <dbReference type="RuleBase" id="RU000682"/>
    </source>
</evidence>
<dbReference type="InterPro" id="IPR009057">
    <property type="entry name" value="Homeodomain-like_sf"/>
</dbReference>
<comment type="subcellular location">
    <subcellularLocation>
        <location evidence="1 5 6">Nucleus</location>
    </subcellularLocation>
</comment>
<dbReference type="CDD" id="cd00086">
    <property type="entry name" value="homeodomain"/>
    <property type="match status" value="1"/>
</dbReference>
<dbReference type="PRINTS" id="PR00024">
    <property type="entry name" value="HOMEOBOX"/>
</dbReference>
<feature type="DNA-binding region" description="Homeobox" evidence="5">
    <location>
        <begin position="184"/>
        <end position="243"/>
    </location>
</feature>
<evidence type="ECO:0000259" key="8">
    <source>
        <dbReference type="PROSITE" id="PS50071"/>
    </source>
</evidence>
<dbReference type="PRINTS" id="PR00031">
    <property type="entry name" value="HTHREPRESSR"/>
</dbReference>
<dbReference type="SUPFAM" id="SSF46689">
    <property type="entry name" value="Homeodomain-like"/>
    <property type="match status" value="1"/>
</dbReference>
<gene>
    <name evidence="9" type="primary">NKX6-3</name>
</gene>
<keyword evidence="4 5" id="KW-0539">Nucleus</keyword>
<dbReference type="GO" id="GO:0001227">
    <property type="term" value="F:DNA-binding transcription repressor activity, RNA polymerase II-specific"/>
    <property type="evidence" value="ECO:0007669"/>
    <property type="project" value="Ensembl"/>
</dbReference>
<sequence length="310" mass="34297">MTADLSEPGHKRSKKRGERGIENRRGRACERKRAWRSLPRPDWEIMESNLQGTFLLNNTPLAQFPEMKAPVCQYSVQNSFYKLSPPGLGPQLAAGTPHGITDILSRPVAAPNSSLLSGYSHVAGFGGLSSQGVYYSPQVGNFSKAGNEYPTRTRNCWADTGQDWRGSRQCSNTPDPLSDSIHKKKHTRPTFTGHQIFALEKTFEQTKYLAGPERARLAYSLGMTESQVKVWFQNRRTKWRKKSALEPSSSTPRAPGGAGAGAGGDRAPSENEDDEYNKPLDPDSDDEKIRLLLRKHRAAFSVLSLGAHSV</sequence>
<feature type="region of interest" description="Disordered" evidence="7">
    <location>
        <begin position="241"/>
        <end position="285"/>
    </location>
</feature>
<accession>A0A2I3LMG1</accession>
<dbReference type="Bgee" id="ENSPANG00000014739">
    <property type="expression patterns" value="Expressed in pyloric antrum and 6 other cell types or tissues"/>
</dbReference>
<keyword evidence="2 5" id="KW-0238">DNA-binding</keyword>
<organism evidence="9 10">
    <name type="scientific">Papio anubis</name>
    <name type="common">Olive baboon</name>
    <dbReference type="NCBI Taxonomy" id="9555"/>
    <lineage>
        <taxon>Eukaryota</taxon>
        <taxon>Metazoa</taxon>
        <taxon>Chordata</taxon>
        <taxon>Craniata</taxon>
        <taxon>Vertebrata</taxon>
        <taxon>Euteleostomi</taxon>
        <taxon>Mammalia</taxon>
        <taxon>Eutheria</taxon>
        <taxon>Euarchontoglires</taxon>
        <taxon>Primates</taxon>
        <taxon>Haplorrhini</taxon>
        <taxon>Catarrhini</taxon>
        <taxon>Cercopithecidae</taxon>
        <taxon>Cercopithecinae</taxon>
        <taxon>Papio</taxon>
    </lineage>
</organism>
<dbReference type="Proteomes" id="UP000028761">
    <property type="component" value="Chromosome 8"/>
</dbReference>
<feature type="region of interest" description="Disordered" evidence="7">
    <location>
        <begin position="164"/>
        <end position="185"/>
    </location>
</feature>